<dbReference type="EMBL" id="CP159290">
    <property type="protein sequence ID" value="XCH30890.1"/>
    <property type="molecule type" value="Genomic_DNA"/>
</dbReference>
<feature type="domain" description="Glycosyltransferase 2-like" evidence="1">
    <location>
        <begin position="17"/>
        <end position="142"/>
    </location>
</feature>
<reference evidence="2" key="1">
    <citation type="submission" date="2024-06" db="EMBL/GenBank/DDBJ databases">
        <title>Complete genome sequence of the cellulolytic actinobacterium, Cellulosimicrobium ES-005.</title>
        <authorList>
            <person name="Matthews C.T."/>
            <person name="Underwood K.D."/>
            <person name="Ghanchi K.M."/>
            <person name="Fields S.D."/>
            <person name="Gardner S.G."/>
        </authorList>
    </citation>
    <scope>NUCLEOTIDE SEQUENCE</scope>
    <source>
        <strain evidence="2">ES-005</strain>
    </source>
</reference>
<protein>
    <submittedName>
        <fullName evidence="2">Glycosyltransferase</fullName>
        <ecNumber evidence="2">2.4.-.-</ecNumber>
    </submittedName>
</protein>
<sequence length="369" mass="39860">MHADVSAPERGPDVDVVVAVHDVRRPVARAVGSALRNRARVRVTVVCHEIGAHSVAPLLDGLGEGVRVLEHRDGVRSPAGPFNHGLDSATAPFTSVLGSDDVLEPGAVDSWLRTARRDRADVVVARVRHEAGPPMRTPPARPWRRAHLDGVRDRLAYRSAPLGLVSTARFGALRFTPDVEVGEDISYVHALWFSGAAVSLDRGPAYVVMDDTAGRVTRESRPVGTELAYVPRVVRELRDLPQDVRDAVVRKLVRIHVFGAVHNRPDATAWGPDDRTALRKATVELLGAAPRAAAPFSRADRALLDAVLDTTVGADVLVAASVARRRFGRPGTLVPRDVRWSFHREAPLRFMVASALAGRSRPTRGAGAA</sequence>
<proteinExistence type="predicted"/>
<keyword evidence="2" id="KW-0808">Transferase</keyword>
<accession>A0AAU8G2P1</accession>
<dbReference type="AlphaFoldDB" id="A0AAU8G2P1"/>
<dbReference type="EC" id="2.4.-.-" evidence="2"/>
<dbReference type="RefSeq" id="WP_353708686.1">
    <property type="nucleotide sequence ID" value="NZ_CP159290.1"/>
</dbReference>
<dbReference type="Gene3D" id="3.90.550.10">
    <property type="entry name" value="Spore Coat Polysaccharide Biosynthesis Protein SpsA, Chain A"/>
    <property type="match status" value="1"/>
</dbReference>
<organism evidence="2">
    <name type="scientific">Cellulosimicrobium sp. ES-005</name>
    <dbReference type="NCBI Taxonomy" id="3163031"/>
    <lineage>
        <taxon>Bacteria</taxon>
        <taxon>Bacillati</taxon>
        <taxon>Actinomycetota</taxon>
        <taxon>Actinomycetes</taxon>
        <taxon>Micrococcales</taxon>
        <taxon>Promicromonosporaceae</taxon>
        <taxon>Cellulosimicrobium</taxon>
    </lineage>
</organism>
<dbReference type="GO" id="GO:0016757">
    <property type="term" value="F:glycosyltransferase activity"/>
    <property type="evidence" value="ECO:0007669"/>
    <property type="project" value="UniProtKB-KW"/>
</dbReference>
<evidence type="ECO:0000313" key="2">
    <source>
        <dbReference type="EMBL" id="XCH30890.1"/>
    </source>
</evidence>
<keyword evidence="2" id="KW-0328">Glycosyltransferase</keyword>
<dbReference type="InterPro" id="IPR001173">
    <property type="entry name" value="Glyco_trans_2-like"/>
</dbReference>
<name>A0AAU8G2P1_9MICO</name>
<dbReference type="Pfam" id="PF00535">
    <property type="entry name" value="Glycos_transf_2"/>
    <property type="match status" value="1"/>
</dbReference>
<gene>
    <name evidence="2" type="ORF">ABRQ22_04165</name>
</gene>
<dbReference type="SUPFAM" id="SSF53448">
    <property type="entry name" value="Nucleotide-diphospho-sugar transferases"/>
    <property type="match status" value="1"/>
</dbReference>
<dbReference type="InterPro" id="IPR029044">
    <property type="entry name" value="Nucleotide-diphossugar_trans"/>
</dbReference>
<evidence type="ECO:0000259" key="1">
    <source>
        <dbReference type="Pfam" id="PF00535"/>
    </source>
</evidence>